<sequence length="528" mass="58091">MWVEIGKLLRQAREEAGLSLDDLRDQTQIDTVTLQALENGNFDKISSPFYVRSYIRTYAKKVGLEPTNLLKKYRPIPEGDDGQGDQGNQNTGPLKQQTTSSFRPVNQSTGMVQVPLQQTGKHRPPEPPESPNRSDPRNGYDPYRSTRSEVSSKYSRVQAEEEPAQEASSHEEDPFFQDPGLPSRSSVKKTRSQTKKWSAARLTETMKIPGLGKTGRGRIAEDRSGIGHHGDSSQDQNHGGYGDDFSHDSYEGGGYLQEGLPSRSRTNPRSTSGLTGTGRVSGLSRSGRGSSVEEPYGEGGEDSFHAEGSPDLYGSREEDGAYTGENAPYEERSRFPLPVQRETGEGRLSRSTRQKAAGGVARHSKAKKKGLFSNKWMARVAVVSCILLIPMTVWAYSNMMDQPAEEQTQEKGQDVQTAGTAAEGTDLARVTPVNEGSQIGEYKLSEPSAVEFQFKAKGTSWIQIRETKNSDQGYVKDVTLKKGESFPFKQAKSVSTDLWVTIGSPEHVDVTINGQPVKAKRTLHVIKN</sequence>
<keyword evidence="2" id="KW-1133">Transmembrane helix</keyword>
<feature type="transmembrane region" description="Helical" evidence="2">
    <location>
        <begin position="376"/>
        <end position="396"/>
    </location>
</feature>
<dbReference type="Pfam" id="PF13464">
    <property type="entry name" value="RodZ_C"/>
    <property type="match status" value="1"/>
</dbReference>
<dbReference type="PANTHER" id="PTHR34475:SF1">
    <property type="entry name" value="CYTOSKELETON PROTEIN RODZ"/>
    <property type="match status" value="1"/>
</dbReference>
<feature type="compositionally biased region" description="Basic and acidic residues" evidence="1">
    <location>
        <begin position="218"/>
        <end position="232"/>
    </location>
</feature>
<evidence type="ECO:0000313" key="4">
    <source>
        <dbReference type="EMBL" id="PTX60818.1"/>
    </source>
</evidence>
<evidence type="ECO:0000256" key="2">
    <source>
        <dbReference type="SAM" id="Phobius"/>
    </source>
</evidence>
<dbReference type="InterPro" id="IPR050400">
    <property type="entry name" value="Bact_Cytoskel_RodZ"/>
</dbReference>
<dbReference type="InterPro" id="IPR010982">
    <property type="entry name" value="Lambda_DNA-bd_dom_sf"/>
</dbReference>
<evidence type="ECO:0000256" key="1">
    <source>
        <dbReference type="SAM" id="MobiDB-lite"/>
    </source>
</evidence>
<comment type="caution">
    <text evidence="4">The sequence shown here is derived from an EMBL/GenBank/DDBJ whole genome shotgun (WGS) entry which is preliminary data.</text>
</comment>
<organism evidence="4 5">
    <name type="scientific">Melghirimyces profundicolus</name>
    <dbReference type="NCBI Taxonomy" id="1242148"/>
    <lineage>
        <taxon>Bacteria</taxon>
        <taxon>Bacillati</taxon>
        <taxon>Bacillota</taxon>
        <taxon>Bacilli</taxon>
        <taxon>Bacillales</taxon>
        <taxon>Thermoactinomycetaceae</taxon>
        <taxon>Melghirimyces</taxon>
    </lineage>
</organism>
<feature type="compositionally biased region" description="Low complexity" evidence="1">
    <location>
        <begin position="261"/>
        <end position="292"/>
    </location>
</feature>
<feature type="domain" description="Cytoskeleton protein RodZ-like C-terminal" evidence="3">
    <location>
        <begin position="453"/>
        <end position="519"/>
    </location>
</feature>
<keyword evidence="2" id="KW-0472">Membrane</keyword>
<name>A0A2T6BXL7_9BACL</name>
<dbReference type="Proteomes" id="UP000244240">
    <property type="component" value="Unassembled WGS sequence"/>
</dbReference>
<protein>
    <submittedName>
        <fullName evidence="4">Cytoskeletal protein RodZ</fullName>
    </submittedName>
</protein>
<feature type="compositionally biased region" description="Polar residues" evidence="1">
    <location>
        <begin position="91"/>
        <end position="119"/>
    </location>
</feature>
<dbReference type="PANTHER" id="PTHR34475">
    <property type="match status" value="1"/>
</dbReference>
<evidence type="ECO:0000259" key="3">
    <source>
        <dbReference type="Pfam" id="PF13464"/>
    </source>
</evidence>
<dbReference type="InterPro" id="IPR001387">
    <property type="entry name" value="Cro/C1-type_HTH"/>
</dbReference>
<dbReference type="SUPFAM" id="SSF47413">
    <property type="entry name" value="lambda repressor-like DNA-binding domains"/>
    <property type="match status" value="1"/>
</dbReference>
<keyword evidence="2" id="KW-0812">Transmembrane</keyword>
<gene>
    <name evidence="4" type="ORF">C8P63_108128</name>
</gene>
<keyword evidence="5" id="KW-1185">Reference proteome</keyword>
<dbReference type="AlphaFoldDB" id="A0A2T6BXL7"/>
<dbReference type="EMBL" id="QBKR01000008">
    <property type="protein sequence ID" value="PTX60818.1"/>
    <property type="molecule type" value="Genomic_DNA"/>
</dbReference>
<evidence type="ECO:0000313" key="5">
    <source>
        <dbReference type="Proteomes" id="UP000244240"/>
    </source>
</evidence>
<feature type="region of interest" description="Disordered" evidence="1">
    <location>
        <begin position="72"/>
        <end position="362"/>
    </location>
</feature>
<dbReference type="Gene3D" id="1.10.260.40">
    <property type="entry name" value="lambda repressor-like DNA-binding domains"/>
    <property type="match status" value="1"/>
</dbReference>
<dbReference type="GO" id="GO:0003677">
    <property type="term" value="F:DNA binding"/>
    <property type="evidence" value="ECO:0007669"/>
    <property type="project" value="InterPro"/>
</dbReference>
<proteinExistence type="predicted"/>
<feature type="region of interest" description="Disordered" evidence="1">
    <location>
        <begin position="404"/>
        <end position="424"/>
    </location>
</feature>
<dbReference type="CDD" id="cd00093">
    <property type="entry name" value="HTH_XRE"/>
    <property type="match status" value="1"/>
</dbReference>
<accession>A0A2T6BXL7</accession>
<dbReference type="Pfam" id="PF13413">
    <property type="entry name" value="HTH_25"/>
    <property type="match status" value="1"/>
</dbReference>
<dbReference type="InterPro" id="IPR025194">
    <property type="entry name" value="RodZ-like_C"/>
</dbReference>
<reference evidence="4 5" key="1">
    <citation type="submission" date="2018-04" db="EMBL/GenBank/DDBJ databases">
        <title>Genomic Encyclopedia of Archaeal and Bacterial Type Strains, Phase II (KMG-II): from individual species to whole genera.</title>
        <authorList>
            <person name="Goeker M."/>
        </authorList>
    </citation>
    <scope>NUCLEOTIDE SEQUENCE [LARGE SCALE GENOMIC DNA]</scope>
    <source>
        <strain evidence="4 5">DSM 45787</strain>
    </source>
</reference>